<dbReference type="InterPro" id="IPR034904">
    <property type="entry name" value="FSCA_dom_sf"/>
</dbReference>
<evidence type="ECO:0000256" key="1">
    <source>
        <dbReference type="ARBA" id="ARBA00049958"/>
    </source>
</evidence>
<name>A0ABV3K814_STRON</name>
<evidence type="ECO:0000259" key="2">
    <source>
        <dbReference type="Pfam" id="PF01106"/>
    </source>
</evidence>
<evidence type="ECO:0000313" key="3">
    <source>
        <dbReference type="EMBL" id="MEV5510792.1"/>
    </source>
</evidence>
<dbReference type="InterPro" id="IPR001075">
    <property type="entry name" value="NIF_FeS_clus_asmbl_NifU_C"/>
</dbReference>
<sequence>MADRLDDQDIGRRLARVDDLLERVEGAPGPTAGAALEAVRLLTEVYGEALARVLDAAGPSLGGRLAEDELIGHLLVLHGLHPDGVERRVTRALDGLRPALREHGGEVELAGVAEGVATVRLTAEGCRSTAAALEQAVREAVLAIAPELSEVRRLPDAAGPPAFVPLSALARPAAATGGPG</sequence>
<dbReference type="Gene3D" id="3.30.300.130">
    <property type="entry name" value="Fe-S cluster assembly (FSCA)"/>
    <property type="match status" value="1"/>
</dbReference>
<dbReference type="SUPFAM" id="SSF117916">
    <property type="entry name" value="Fe-S cluster assembly (FSCA) domain-like"/>
    <property type="match status" value="1"/>
</dbReference>
<dbReference type="RefSeq" id="WP_109280056.1">
    <property type="nucleotide sequence ID" value="NZ_JBFAUK010000040.1"/>
</dbReference>
<evidence type="ECO:0000313" key="4">
    <source>
        <dbReference type="Proteomes" id="UP001552594"/>
    </source>
</evidence>
<proteinExistence type="predicted"/>
<feature type="domain" description="NIF system FeS cluster assembly NifU C-terminal" evidence="2">
    <location>
        <begin position="89"/>
        <end position="151"/>
    </location>
</feature>
<protein>
    <submittedName>
        <fullName evidence="3">NifU family protein</fullName>
    </submittedName>
</protein>
<dbReference type="Pfam" id="PF01106">
    <property type="entry name" value="NifU"/>
    <property type="match status" value="1"/>
</dbReference>
<comment type="function">
    <text evidence="1">May be involved in the formation or repair of [Fe-S] clusters present in iron-sulfur proteins.</text>
</comment>
<dbReference type="Proteomes" id="UP001552594">
    <property type="component" value="Unassembled WGS sequence"/>
</dbReference>
<accession>A0ABV3K814</accession>
<gene>
    <name evidence="3" type="ORF">AB0L16_30940</name>
</gene>
<dbReference type="EMBL" id="JBFAUK010000040">
    <property type="protein sequence ID" value="MEV5510792.1"/>
    <property type="molecule type" value="Genomic_DNA"/>
</dbReference>
<comment type="caution">
    <text evidence="3">The sequence shown here is derived from an EMBL/GenBank/DDBJ whole genome shotgun (WGS) entry which is preliminary data.</text>
</comment>
<reference evidence="3 4" key="1">
    <citation type="submission" date="2024-06" db="EMBL/GenBank/DDBJ databases">
        <title>The Natural Products Discovery Center: Release of the First 8490 Sequenced Strains for Exploring Actinobacteria Biosynthetic Diversity.</title>
        <authorList>
            <person name="Kalkreuter E."/>
            <person name="Kautsar S.A."/>
            <person name="Yang D."/>
            <person name="Bader C.D."/>
            <person name="Teijaro C.N."/>
            <person name="Fluegel L."/>
            <person name="Davis C.M."/>
            <person name="Simpson J.R."/>
            <person name="Lauterbach L."/>
            <person name="Steele A.D."/>
            <person name="Gui C."/>
            <person name="Meng S."/>
            <person name="Li G."/>
            <person name="Viehrig K."/>
            <person name="Ye F."/>
            <person name="Su P."/>
            <person name="Kiefer A.F."/>
            <person name="Nichols A."/>
            <person name="Cepeda A.J."/>
            <person name="Yan W."/>
            <person name="Fan B."/>
            <person name="Jiang Y."/>
            <person name="Adhikari A."/>
            <person name="Zheng C.-J."/>
            <person name="Schuster L."/>
            <person name="Cowan T.M."/>
            <person name="Smanski M.J."/>
            <person name="Chevrette M.G."/>
            <person name="De Carvalho L.P.S."/>
            <person name="Shen B."/>
        </authorList>
    </citation>
    <scope>NUCLEOTIDE SEQUENCE [LARGE SCALE GENOMIC DNA]</scope>
    <source>
        <strain evidence="3 4">NPDC052347</strain>
    </source>
</reference>
<organism evidence="3 4">
    <name type="scientific">Streptomyces orinoci</name>
    <name type="common">Streptoverticillium orinoci</name>
    <dbReference type="NCBI Taxonomy" id="67339"/>
    <lineage>
        <taxon>Bacteria</taxon>
        <taxon>Bacillati</taxon>
        <taxon>Actinomycetota</taxon>
        <taxon>Actinomycetes</taxon>
        <taxon>Kitasatosporales</taxon>
        <taxon>Streptomycetaceae</taxon>
        <taxon>Streptomyces</taxon>
    </lineage>
</organism>
<keyword evidence="4" id="KW-1185">Reference proteome</keyword>